<dbReference type="PANTHER" id="PTHR43047">
    <property type="entry name" value="TWO-COMPONENT HISTIDINE PROTEIN KINASE"/>
    <property type="match status" value="1"/>
</dbReference>
<dbReference type="AlphaFoldDB" id="X1VDP0"/>
<comment type="caution">
    <text evidence="8">The sequence shown here is derived from an EMBL/GenBank/DDBJ whole genome shotgun (WGS) entry which is preliminary data.</text>
</comment>
<dbReference type="PROSITE" id="PS50110">
    <property type="entry name" value="RESPONSE_REGULATORY"/>
    <property type="match status" value="1"/>
</dbReference>
<feature type="non-terminal residue" evidence="8">
    <location>
        <position position="249"/>
    </location>
</feature>
<dbReference type="Gene3D" id="3.40.50.2300">
    <property type="match status" value="1"/>
</dbReference>
<dbReference type="InterPro" id="IPR004358">
    <property type="entry name" value="Sig_transdc_His_kin-like_C"/>
</dbReference>
<keyword evidence="3" id="KW-0597">Phosphoprotein</keyword>
<keyword evidence="5" id="KW-0418">Kinase</keyword>
<dbReference type="Pfam" id="PF00072">
    <property type="entry name" value="Response_reg"/>
    <property type="match status" value="1"/>
</dbReference>
<dbReference type="InterPro" id="IPR001789">
    <property type="entry name" value="Sig_transdc_resp-reg_receiver"/>
</dbReference>
<keyword evidence="4" id="KW-0808">Transferase</keyword>
<name>X1VDP0_9ZZZZ</name>
<dbReference type="SUPFAM" id="SSF52172">
    <property type="entry name" value="CheY-like"/>
    <property type="match status" value="1"/>
</dbReference>
<evidence type="ECO:0000256" key="2">
    <source>
        <dbReference type="ARBA" id="ARBA00012438"/>
    </source>
</evidence>
<dbReference type="InterPro" id="IPR011006">
    <property type="entry name" value="CheY-like_superfamily"/>
</dbReference>
<proteinExistence type="predicted"/>
<dbReference type="CDD" id="cd17546">
    <property type="entry name" value="REC_hyHK_CKI1_RcsC-like"/>
    <property type="match status" value="1"/>
</dbReference>
<feature type="domain" description="Histidine kinase" evidence="6">
    <location>
        <begin position="1"/>
        <end position="160"/>
    </location>
</feature>
<dbReference type="CDD" id="cd16922">
    <property type="entry name" value="HATPase_EvgS-ArcB-TorS-like"/>
    <property type="match status" value="1"/>
</dbReference>
<dbReference type="SUPFAM" id="SSF55874">
    <property type="entry name" value="ATPase domain of HSP90 chaperone/DNA topoisomerase II/histidine kinase"/>
    <property type="match status" value="1"/>
</dbReference>
<dbReference type="SMART" id="SM00387">
    <property type="entry name" value="HATPase_c"/>
    <property type="match status" value="1"/>
</dbReference>
<feature type="non-terminal residue" evidence="8">
    <location>
        <position position="1"/>
    </location>
</feature>
<sequence length="249" mass="28218">GQGGLEEKDFCLKDLVEKTVLTFDLRAKAKGLRLNVIYSADLPVEIRADQRKLTEILHNLMDNALKFTEEGEVKVRLAKLSDSRIRLQVKDTGIGVSEKEVWRLFDKFYRAGGASSRKYKGTGLGLTLVKELARLMAGEIEVKSRLAEGSTFSFTFPYKPVGQRTVPRKDRAELEPKVTQRSAKDINILIAEDDDSCYYVMARFLRDYTTSRAVNGKDVLEKTKNKSYDLVLMDIQMPELDGLEATREI</sequence>
<dbReference type="PRINTS" id="PR00344">
    <property type="entry name" value="BCTRLSENSOR"/>
</dbReference>
<evidence type="ECO:0000259" key="7">
    <source>
        <dbReference type="PROSITE" id="PS50110"/>
    </source>
</evidence>
<dbReference type="InterPro" id="IPR036890">
    <property type="entry name" value="HATPase_C_sf"/>
</dbReference>
<evidence type="ECO:0000256" key="1">
    <source>
        <dbReference type="ARBA" id="ARBA00000085"/>
    </source>
</evidence>
<dbReference type="InterPro" id="IPR005467">
    <property type="entry name" value="His_kinase_dom"/>
</dbReference>
<reference evidence="8" key="1">
    <citation type="journal article" date="2014" name="Front. Microbiol.">
        <title>High frequency of phylogenetically diverse reductive dehalogenase-homologous genes in deep subseafloor sedimentary metagenomes.</title>
        <authorList>
            <person name="Kawai M."/>
            <person name="Futagami T."/>
            <person name="Toyoda A."/>
            <person name="Takaki Y."/>
            <person name="Nishi S."/>
            <person name="Hori S."/>
            <person name="Arai W."/>
            <person name="Tsubouchi T."/>
            <person name="Morono Y."/>
            <person name="Uchiyama I."/>
            <person name="Ito T."/>
            <person name="Fujiyama A."/>
            <person name="Inagaki F."/>
            <person name="Takami H."/>
        </authorList>
    </citation>
    <scope>NUCLEOTIDE SEQUENCE</scope>
    <source>
        <strain evidence="8">Expedition CK06-06</strain>
    </source>
</reference>
<accession>X1VDP0</accession>
<dbReference type="EC" id="2.7.13.3" evidence="2"/>
<gene>
    <name evidence="8" type="ORF">S12H4_48205</name>
</gene>
<evidence type="ECO:0000256" key="4">
    <source>
        <dbReference type="ARBA" id="ARBA00022679"/>
    </source>
</evidence>
<organism evidence="8">
    <name type="scientific">marine sediment metagenome</name>
    <dbReference type="NCBI Taxonomy" id="412755"/>
    <lineage>
        <taxon>unclassified sequences</taxon>
        <taxon>metagenomes</taxon>
        <taxon>ecological metagenomes</taxon>
    </lineage>
</organism>
<evidence type="ECO:0000259" key="6">
    <source>
        <dbReference type="PROSITE" id="PS50109"/>
    </source>
</evidence>
<dbReference type="GO" id="GO:0000160">
    <property type="term" value="P:phosphorelay signal transduction system"/>
    <property type="evidence" value="ECO:0007669"/>
    <property type="project" value="InterPro"/>
</dbReference>
<evidence type="ECO:0000256" key="5">
    <source>
        <dbReference type="ARBA" id="ARBA00022777"/>
    </source>
</evidence>
<dbReference type="PROSITE" id="PS50109">
    <property type="entry name" value="HIS_KIN"/>
    <property type="match status" value="1"/>
</dbReference>
<comment type="catalytic activity">
    <reaction evidence="1">
        <text>ATP + protein L-histidine = ADP + protein N-phospho-L-histidine.</text>
        <dbReference type="EC" id="2.7.13.3"/>
    </reaction>
</comment>
<protein>
    <recommendedName>
        <fullName evidence="2">histidine kinase</fullName>
        <ecNumber evidence="2">2.7.13.3</ecNumber>
    </recommendedName>
</protein>
<feature type="domain" description="Response regulatory" evidence="7">
    <location>
        <begin position="187"/>
        <end position="249"/>
    </location>
</feature>
<dbReference type="Gene3D" id="3.30.565.10">
    <property type="entry name" value="Histidine kinase-like ATPase, C-terminal domain"/>
    <property type="match status" value="1"/>
</dbReference>
<dbReference type="InterPro" id="IPR003594">
    <property type="entry name" value="HATPase_dom"/>
</dbReference>
<dbReference type="EMBL" id="BARW01030098">
    <property type="protein sequence ID" value="GAJ15677.1"/>
    <property type="molecule type" value="Genomic_DNA"/>
</dbReference>
<dbReference type="Pfam" id="PF02518">
    <property type="entry name" value="HATPase_c"/>
    <property type="match status" value="1"/>
</dbReference>
<evidence type="ECO:0000256" key="3">
    <source>
        <dbReference type="ARBA" id="ARBA00022553"/>
    </source>
</evidence>
<dbReference type="GO" id="GO:0004673">
    <property type="term" value="F:protein histidine kinase activity"/>
    <property type="evidence" value="ECO:0007669"/>
    <property type="project" value="UniProtKB-EC"/>
</dbReference>
<evidence type="ECO:0000313" key="8">
    <source>
        <dbReference type="EMBL" id="GAJ15677.1"/>
    </source>
</evidence>
<dbReference type="FunFam" id="3.30.565.10:FF:000010">
    <property type="entry name" value="Sensor histidine kinase RcsC"/>
    <property type="match status" value="1"/>
</dbReference>